<dbReference type="AlphaFoldDB" id="A0A7S1XH00"/>
<evidence type="ECO:0000313" key="1">
    <source>
        <dbReference type="EMBL" id="CAD9238737.1"/>
    </source>
</evidence>
<sequence length="188" mass="21037">MLPSKRYHHLVLEGARAAGLNADYIAELEKHAVYEPSAETLEARRKLLAIAPESLPQVSVAEFAREAAAAKECDPPGSAARRVAVCGYVFEIPASKGDMGFDLHIGRDTTTRFVLQLIGISLDENDDHGRAPFPVFEKQLSAAEQEYVLCWLDHYYEKSGRAHPVAFVKEYAETQRRGQSEWQHPRSE</sequence>
<accession>A0A7S1XH00</accession>
<dbReference type="EMBL" id="HBGI01000740">
    <property type="protein sequence ID" value="CAD9238737.1"/>
    <property type="molecule type" value="Transcribed_RNA"/>
</dbReference>
<gene>
    <name evidence="1" type="ORF">EAUS1353_LOCUS467</name>
</gene>
<protein>
    <submittedName>
        <fullName evidence="1">Uncharacterized protein</fullName>
    </submittedName>
</protein>
<reference evidence="1" key="1">
    <citation type="submission" date="2021-01" db="EMBL/GenBank/DDBJ databases">
        <authorList>
            <person name="Corre E."/>
            <person name="Pelletier E."/>
            <person name="Niang G."/>
            <person name="Scheremetjew M."/>
            <person name="Finn R."/>
            <person name="Kale V."/>
            <person name="Holt S."/>
            <person name="Cochrane G."/>
            <person name="Meng A."/>
            <person name="Brown T."/>
            <person name="Cohen L."/>
        </authorList>
    </citation>
    <scope>NUCLEOTIDE SEQUENCE</scope>
    <source>
        <strain evidence="1">CCMP3124</strain>
    </source>
</reference>
<organism evidence="1">
    <name type="scientific">Erythrolobus australicus</name>
    <dbReference type="NCBI Taxonomy" id="1077150"/>
    <lineage>
        <taxon>Eukaryota</taxon>
        <taxon>Rhodophyta</taxon>
        <taxon>Bangiophyceae</taxon>
        <taxon>Porphyridiales</taxon>
        <taxon>Porphyridiaceae</taxon>
        <taxon>Erythrolobus</taxon>
    </lineage>
</organism>
<name>A0A7S1XH00_9RHOD</name>
<proteinExistence type="predicted"/>